<dbReference type="EMBL" id="JAIBOA010000032">
    <property type="protein sequence ID" value="MBW8487293.1"/>
    <property type="molecule type" value="Genomic_DNA"/>
</dbReference>
<comment type="caution">
    <text evidence="1">The sequence shown here is derived from an EMBL/GenBank/DDBJ whole genome shotgun (WGS) entry which is preliminary data.</text>
</comment>
<dbReference type="InterPro" id="IPR025855">
    <property type="entry name" value="Replic_Relax"/>
</dbReference>
<gene>
    <name evidence="1" type="ORF">K1Y72_33415</name>
</gene>
<keyword evidence="2" id="KW-1185">Reference proteome</keyword>
<organism evidence="1 2">
    <name type="scientific">Actinomadura parmotrematis</name>
    <dbReference type="NCBI Taxonomy" id="2864039"/>
    <lineage>
        <taxon>Bacteria</taxon>
        <taxon>Bacillati</taxon>
        <taxon>Actinomycetota</taxon>
        <taxon>Actinomycetes</taxon>
        <taxon>Streptosporangiales</taxon>
        <taxon>Thermomonosporaceae</taxon>
        <taxon>Actinomadura</taxon>
    </lineage>
</organism>
<sequence length="304" mass="33394">MSIADGPARRTGRKVSAALLERLTERDLEVLALVWEHRVFTTDQIAKIFFPSVSATRQRLIRLYRMQALIRHQPWSANGTGTVPYRWALGPAGAQILAIRQGVTLKELRYRPEQAAGYLLSRTAHHQLGVNGFFADLHATARRSGRGCRVAEWWSERHCARLWGLHARPDAFGRWEEPAPDTSSGPPASVEFFLEHDTGTEPLDRVTAKLTGYAKLAAATGINTPLLLWLPNATREANLRRLLATPKIPVATAVQTAEPAPVLGAVGDGPAGPVWLPAGVTGPRRRLAALTDAWDAPDRPRGDR</sequence>
<dbReference type="Proteomes" id="UP000774570">
    <property type="component" value="Unassembled WGS sequence"/>
</dbReference>
<proteinExistence type="predicted"/>
<evidence type="ECO:0000313" key="2">
    <source>
        <dbReference type="Proteomes" id="UP000774570"/>
    </source>
</evidence>
<protein>
    <submittedName>
        <fullName evidence="1">Replication-relaxation family protein</fullName>
    </submittedName>
</protein>
<dbReference type="Pfam" id="PF13814">
    <property type="entry name" value="Replic_Relax"/>
    <property type="match status" value="1"/>
</dbReference>
<accession>A0ABS7G3J8</accession>
<reference evidence="1 2" key="1">
    <citation type="submission" date="2021-07" db="EMBL/GenBank/DDBJ databases">
        <title>Actinomadura sp. PM05-2 isolated from lichen.</title>
        <authorList>
            <person name="Somphong A."/>
            <person name="Phongsopitanun W."/>
            <person name="Tanasupawat S."/>
            <person name="Peongsungnone V."/>
        </authorList>
    </citation>
    <scope>NUCLEOTIDE SEQUENCE [LARGE SCALE GENOMIC DNA]</scope>
    <source>
        <strain evidence="1 2">PM05-2</strain>
    </source>
</reference>
<name>A0ABS7G3J8_9ACTN</name>
<dbReference type="RefSeq" id="WP_220170527.1">
    <property type="nucleotide sequence ID" value="NZ_JAIBOA010000032.1"/>
</dbReference>
<evidence type="ECO:0000313" key="1">
    <source>
        <dbReference type="EMBL" id="MBW8487293.1"/>
    </source>
</evidence>